<reference evidence="15" key="1">
    <citation type="submission" date="2021-01" db="EMBL/GenBank/DDBJ databases">
        <authorList>
            <person name="Kaushik A."/>
        </authorList>
    </citation>
    <scope>NUCLEOTIDE SEQUENCE</scope>
    <source>
        <strain evidence="15">AG1-1B</strain>
    </source>
</reference>
<dbReference type="PRINTS" id="PR01365">
    <property type="entry name" value="TELOMERASERT"/>
</dbReference>
<dbReference type="GO" id="GO:0046872">
    <property type="term" value="F:metal ion binding"/>
    <property type="evidence" value="ECO:0007669"/>
    <property type="project" value="UniProtKB-KW"/>
</dbReference>
<comment type="similarity">
    <text evidence="1 13">Belongs to the reverse transcriptase family. Telomerase subfamily.</text>
</comment>
<dbReference type="Proteomes" id="UP000663826">
    <property type="component" value="Unassembled WGS sequence"/>
</dbReference>
<evidence type="ECO:0000256" key="13">
    <source>
        <dbReference type="RuleBase" id="RU365061"/>
    </source>
</evidence>
<dbReference type="AlphaFoldDB" id="A0A8H3A2J7"/>
<gene>
    <name evidence="15" type="ORF">RDB_LOCUS20862</name>
</gene>
<evidence type="ECO:0000256" key="10">
    <source>
        <dbReference type="ARBA" id="ARBA00022918"/>
    </source>
</evidence>
<dbReference type="GO" id="GO:0007004">
    <property type="term" value="P:telomere maintenance via telomerase"/>
    <property type="evidence" value="ECO:0007669"/>
    <property type="project" value="TreeGrafter"/>
</dbReference>
<dbReference type="PANTHER" id="PTHR12066">
    <property type="entry name" value="TELOMERASE REVERSE TRANSCRIPTASE"/>
    <property type="match status" value="1"/>
</dbReference>
<dbReference type="Gene3D" id="3.30.70.2630">
    <property type="match status" value="1"/>
</dbReference>
<dbReference type="CDD" id="cd01648">
    <property type="entry name" value="TERT"/>
    <property type="match status" value="1"/>
</dbReference>
<evidence type="ECO:0000259" key="14">
    <source>
        <dbReference type="PROSITE" id="PS50878"/>
    </source>
</evidence>
<evidence type="ECO:0000256" key="8">
    <source>
        <dbReference type="ARBA" id="ARBA00022842"/>
    </source>
</evidence>
<protein>
    <recommendedName>
        <fullName evidence="3 13">Telomerase reverse transcriptase</fullName>
        <ecNumber evidence="2 13">2.7.7.49</ecNumber>
    </recommendedName>
    <alternativeName>
        <fullName evidence="13">Telomerase catalytic subunit</fullName>
    </alternativeName>
</protein>
<evidence type="ECO:0000256" key="1">
    <source>
        <dbReference type="ARBA" id="ARBA00008001"/>
    </source>
</evidence>
<dbReference type="InterPro" id="IPR000477">
    <property type="entry name" value="RT_dom"/>
</dbReference>
<evidence type="ECO:0000256" key="5">
    <source>
        <dbReference type="ARBA" id="ARBA00022679"/>
    </source>
</evidence>
<dbReference type="EC" id="2.7.7.49" evidence="2 13"/>
<feature type="domain" description="Reverse transcriptase" evidence="14">
    <location>
        <begin position="419"/>
        <end position="724"/>
    </location>
</feature>
<dbReference type="SMART" id="SM00975">
    <property type="entry name" value="Telomerase_RBD"/>
    <property type="match status" value="1"/>
</dbReference>
<comment type="catalytic activity">
    <reaction evidence="12 13">
        <text>DNA(n) + a 2'-deoxyribonucleoside 5'-triphosphate = DNA(n+1) + diphosphate</text>
        <dbReference type="Rhea" id="RHEA:22508"/>
        <dbReference type="Rhea" id="RHEA-COMP:17339"/>
        <dbReference type="Rhea" id="RHEA-COMP:17340"/>
        <dbReference type="ChEBI" id="CHEBI:33019"/>
        <dbReference type="ChEBI" id="CHEBI:61560"/>
        <dbReference type="ChEBI" id="CHEBI:173112"/>
        <dbReference type="EC" id="2.7.7.49"/>
    </reaction>
</comment>
<keyword evidence="8 13" id="KW-0460">Magnesium</keyword>
<keyword evidence="10 13" id="KW-0695">RNA-directed DNA polymerase</keyword>
<evidence type="ECO:0000313" key="16">
    <source>
        <dbReference type="Proteomes" id="UP000663826"/>
    </source>
</evidence>
<dbReference type="GO" id="GO:0000333">
    <property type="term" value="C:telomerase catalytic core complex"/>
    <property type="evidence" value="ECO:0007669"/>
    <property type="project" value="TreeGrafter"/>
</dbReference>
<evidence type="ECO:0000256" key="9">
    <source>
        <dbReference type="ARBA" id="ARBA00022895"/>
    </source>
</evidence>
<dbReference type="InterPro" id="IPR021891">
    <property type="entry name" value="Telomerase_RBD"/>
</dbReference>
<comment type="caution">
    <text evidence="15">The sequence shown here is derived from an EMBL/GenBank/DDBJ whole genome shotgun (WGS) entry which is preliminary data.</text>
</comment>
<evidence type="ECO:0000256" key="6">
    <source>
        <dbReference type="ARBA" id="ARBA00022695"/>
    </source>
</evidence>
<dbReference type="GO" id="GO:0003720">
    <property type="term" value="F:telomerase activity"/>
    <property type="evidence" value="ECO:0007669"/>
    <property type="project" value="InterPro"/>
</dbReference>
<dbReference type="InterPro" id="IPR003545">
    <property type="entry name" value="Telomerase_RT"/>
</dbReference>
<dbReference type="EMBL" id="CAJMWQ010000784">
    <property type="protein sequence ID" value="CAE6380742.1"/>
    <property type="molecule type" value="Genomic_DNA"/>
</dbReference>
<evidence type="ECO:0000313" key="15">
    <source>
        <dbReference type="EMBL" id="CAE6380742.1"/>
    </source>
</evidence>
<evidence type="ECO:0000256" key="3">
    <source>
        <dbReference type="ARBA" id="ARBA00016182"/>
    </source>
</evidence>
<dbReference type="GO" id="GO:0000781">
    <property type="term" value="C:chromosome, telomeric region"/>
    <property type="evidence" value="ECO:0007669"/>
    <property type="project" value="UniProtKB-SubCell"/>
</dbReference>
<evidence type="ECO:0000256" key="2">
    <source>
        <dbReference type="ARBA" id="ARBA00012493"/>
    </source>
</evidence>
<keyword evidence="11 13" id="KW-0539">Nucleus</keyword>
<comment type="subcellular location">
    <subcellularLocation>
        <location evidence="13">Nucleus</location>
    </subcellularLocation>
    <subcellularLocation>
        <location evidence="13">Chromosome</location>
        <location evidence="13">Telomere</location>
    </subcellularLocation>
</comment>
<organism evidence="15 16">
    <name type="scientific">Rhizoctonia solani</name>
    <dbReference type="NCBI Taxonomy" id="456999"/>
    <lineage>
        <taxon>Eukaryota</taxon>
        <taxon>Fungi</taxon>
        <taxon>Dikarya</taxon>
        <taxon>Basidiomycota</taxon>
        <taxon>Agaricomycotina</taxon>
        <taxon>Agaricomycetes</taxon>
        <taxon>Cantharellales</taxon>
        <taxon>Ceratobasidiaceae</taxon>
        <taxon>Rhizoctonia</taxon>
    </lineage>
</organism>
<keyword evidence="5 13" id="KW-0808">Transferase</keyword>
<evidence type="ECO:0000256" key="12">
    <source>
        <dbReference type="ARBA" id="ARBA00048173"/>
    </source>
</evidence>
<dbReference type="Pfam" id="PF00078">
    <property type="entry name" value="RVT_1"/>
    <property type="match status" value="1"/>
</dbReference>
<dbReference type="Pfam" id="PF12009">
    <property type="entry name" value="Telomerase_RBD"/>
    <property type="match status" value="1"/>
</dbReference>
<evidence type="ECO:0000256" key="7">
    <source>
        <dbReference type="ARBA" id="ARBA00022723"/>
    </source>
</evidence>
<keyword evidence="9 13" id="KW-0779">Telomere</keyword>
<dbReference type="GO" id="GO:0042162">
    <property type="term" value="F:telomeric DNA binding"/>
    <property type="evidence" value="ECO:0007669"/>
    <property type="project" value="TreeGrafter"/>
</dbReference>
<evidence type="ECO:0000256" key="4">
    <source>
        <dbReference type="ARBA" id="ARBA00022454"/>
    </source>
</evidence>
<dbReference type="PANTHER" id="PTHR12066:SF0">
    <property type="entry name" value="TELOMERASE REVERSE TRANSCRIPTASE"/>
    <property type="match status" value="1"/>
</dbReference>
<keyword evidence="6 13" id="KW-0548">Nucleotidyltransferase</keyword>
<dbReference type="PROSITE" id="PS50878">
    <property type="entry name" value="RT_POL"/>
    <property type="match status" value="1"/>
</dbReference>
<proteinExistence type="inferred from homology"/>
<accession>A0A8H3A2J7</accession>
<keyword evidence="4 13" id="KW-0158">Chromosome</keyword>
<dbReference type="Gene3D" id="1.10.132.70">
    <property type="match status" value="1"/>
</dbReference>
<dbReference type="GO" id="GO:0070034">
    <property type="term" value="F:telomerase RNA binding"/>
    <property type="evidence" value="ECO:0007669"/>
    <property type="project" value="TreeGrafter"/>
</dbReference>
<sequence>MAPEMTQEEANRAQAVIFRSLQGKCSNVLCFGYRQAEQKNEAAKIGARSGAIANFFPNTMVTSLQSPAWRLLLQIPADINLVRTRMLYGLPRLSSGAQARLGLAHGHVLNRVFDCRSKPESGDNSRAMDDAARHVAKYMFPLQHGLHNVFSCPLQYWDNGGRFRDYGDREAEIRERGSRKTPKRVKAILPLIQSLIRRHRRFSYQRVDVSTSSELDQSKILELMSEYSHSFTASYMVSQIPGRSYEVSHPSLVFPHGASEAELEVKLKPRFVEFACSHYEVVRYINAVVDEVIPYGFWGSATNRKVVGEYIQTMITQRRFETVTLHQLVQRLRIADMEWLGQTPDRRVCQSDAAKRSELVWEFVYWFFDSFVIPIVKSTFYVTETSALQHQLLYFRHDDWHRLCAPLLDKLSGETFERIDGSELDRSRKLGVSHVRLLPKETGVRPIVNLGRKAKLRLFKENIPEKRMQPSVNQVLNAAFHILNYEKSEKPELLGASVFGVNDIYRKLATFKAAARLPDGTMPKLYFVKLDQKAYMVRKFSQLQFSTGQPRRSFRKRAVPDWDHTHFMTYAAKVAACLRHVIFADQVVYGFDYMEDVLDLLEEHITDNIVRIGSELYRQVVGIPQGSVLSTLLCAIFYGDLERTKLVFTADPGNVLLRFVDDYLFITTDVTAARKFLSIMHQGHPEYGCIIAEEKTLTNFVDVETHTTVLPPDAEYFPWCGRVIHMRELSVQWDYGRYNGRHVAHGLTVDYGRQPGAKFRTRFLQ</sequence>
<keyword evidence="7 13" id="KW-0479">Metal-binding</keyword>
<name>A0A8H3A2J7_9AGAM</name>
<comment type="function">
    <text evidence="13">Telomerase is a ribonucleoprotein enzyme essential for the replication of chromosome termini in most eukaryotes. It elongates telomeres. It is a reverse transcriptase that adds simple sequence repeats to chromosome ends by copying a template sequence within the RNA component of the enzyme.</text>
</comment>
<evidence type="ECO:0000256" key="11">
    <source>
        <dbReference type="ARBA" id="ARBA00023242"/>
    </source>
</evidence>